<evidence type="ECO:0000256" key="2">
    <source>
        <dbReference type="ARBA" id="ARBA00022679"/>
    </source>
</evidence>
<accession>A0A7Y9LQR7</accession>
<comment type="subcellular location">
    <subcellularLocation>
        <location evidence="8">Cytoplasm</location>
    </subcellularLocation>
</comment>
<dbReference type="NCBIfam" id="TIGR00017">
    <property type="entry name" value="cmk"/>
    <property type="match status" value="1"/>
</dbReference>
<evidence type="ECO:0000256" key="4">
    <source>
        <dbReference type="ARBA" id="ARBA00022777"/>
    </source>
</evidence>
<evidence type="ECO:0000259" key="9">
    <source>
        <dbReference type="Pfam" id="PF02224"/>
    </source>
</evidence>
<keyword evidence="5 8" id="KW-0067">ATP-binding</keyword>
<feature type="domain" description="Cytidylate kinase" evidence="9">
    <location>
        <begin position="18"/>
        <end position="237"/>
    </location>
</feature>
<name>A0A7Y9LQR7_9MICC</name>
<reference evidence="10 11" key="1">
    <citation type="submission" date="2020-07" db="EMBL/GenBank/DDBJ databases">
        <title>Sequencing the genomes of 1000 actinobacteria strains.</title>
        <authorList>
            <person name="Klenk H.-P."/>
        </authorList>
    </citation>
    <scope>NUCLEOTIDE SEQUENCE [LARGE SCALE GENOMIC DNA]</scope>
    <source>
        <strain evidence="10 11">DSM 102047</strain>
    </source>
</reference>
<dbReference type="InterPro" id="IPR011994">
    <property type="entry name" value="Cytidylate_kinase_dom"/>
</dbReference>
<dbReference type="Proteomes" id="UP000521748">
    <property type="component" value="Unassembled WGS sequence"/>
</dbReference>
<feature type="binding site" evidence="8">
    <location>
        <begin position="22"/>
        <end position="30"/>
    </location>
    <ligand>
        <name>ATP</name>
        <dbReference type="ChEBI" id="CHEBI:30616"/>
    </ligand>
</feature>
<keyword evidence="11" id="KW-1185">Reference proteome</keyword>
<dbReference type="HAMAP" id="MF_00238">
    <property type="entry name" value="Cytidyl_kinase_type1"/>
    <property type="match status" value="1"/>
</dbReference>
<evidence type="ECO:0000256" key="8">
    <source>
        <dbReference type="HAMAP-Rule" id="MF_00238"/>
    </source>
</evidence>
<comment type="similarity">
    <text evidence="1 8">Belongs to the cytidylate kinase family. Type 1 subfamily.</text>
</comment>
<dbReference type="EMBL" id="JACBYQ010000001">
    <property type="protein sequence ID" value="NYE93864.1"/>
    <property type="molecule type" value="Genomic_DNA"/>
</dbReference>
<evidence type="ECO:0000256" key="1">
    <source>
        <dbReference type="ARBA" id="ARBA00009427"/>
    </source>
</evidence>
<dbReference type="GO" id="GO:0005524">
    <property type="term" value="F:ATP binding"/>
    <property type="evidence" value="ECO:0007669"/>
    <property type="project" value="UniProtKB-UniRule"/>
</dbReference>
<keyword evidence="8" id="KW-0963">Cytoplasm</keyword>
<proteinExistence type="inferred from homology"/>
<evidence type="ECO:0000256" key="6">
    <source>
        <dbReference type="ARBA" id="ARBA00047615"/>
    </source>
</evidence>
<gene>
    <name evidence="8" type="primary">cmk</name>
    <name evidence="10" type="ORF">FHU41_000085</name>
</gene>
<dbReference type="Gene3D" id="3.40.50.300">
    <property type="entry name" value="P-loop containing nucleotide triphosphate hydrolases"/>
    <property type="match status" value="1"/>
</dbReference>
<dbReference type="GO" id="GO:0036431">
    <property type="term" value="F:dCMP kinase activity"/>
    <property type="evidence" value="ECO:0007669"/>
    <property type="project" value="InterPro"/>
</dbReference>
<organism evidence="10 11">
    <name type="scientific">Psychromicrobium silvestre</name>
    <dbReference type="NCBI Taxonomy" id="1645614"/>
    <lineage>
        <taxon>Bacteria</taxon>
        <taxon>Bacillati</taxon>
        <taxon>Actinomycetota</taxon>
        <taxon>Actinomycetes</taxon>
        <taxon>Micrococcales</taxon>
        <taxon>Micrococcaceae</taxon>
        <taxon>Psychromicrobium</taxon>
    </lineage>
</organism>
<evidence type="ECO:0000313" key="11">
    <source>
        <dbReference type="Proteomes" id="UP000521748"/>
    </source>
</evidence>
<sequence>MSSTTPSIPLRLGKSLVIAIDGPSGSGKSSVAREVARRLGLAYQDTGAMYRALTLVCLESQLDLQNQAAVEALAKRFFFEQWFDPGVGMVSAGIDVEHALDVTEEIRLPRVSEAVSAVATNLGARTELIRRQRAAIESVRGRMVVEGRDITTVVAPQAEVRLLLTASEEARLARRGAQLASSGETQSAADVARQVLARDAKDSTVVEFQRAADGVVTIDSSDLDFEQTVAAVIRLVKENVGG</sequence>
<evidence type="ECO:0000313" key="10">
    <source>
        <dbReference type="EMBL" id="NYE93864.1"/>
    </source>
</evidence>
<evidence type="ECO:0000256" key="3">
    <source>
        <dbReference type="ARBA" id="ARBA00022741"/>
    </source>
</evidence>
<dbReference type="GO" id="GO:0005737">
    <property type="term" value="C:cytoplasm"/>
    <property type="evidence" value="ECO:0007669"/>
    <property type="project" value="UniProtKB-SubCell"/>
</dbReference>
<dbReference type="GO" id="GO:0006220">
    <property type="term" value="P:pyrimidine nucleotide metabolic process"/>
    <property type="evidence" value="ECO:0007669"/>
    <property type="project" value="UniProtKB-UniRule"/>
</dbReference>
<comment type="catalytic activity">
    <reaction evidence="6 8">
        <text>dCMP + ATP = dCDP + ADP</text>
        <dbReference type="Rhea" id="RHEA:25094"/>
        <dbReference type="ChEBI" id="CHEBI:30616"/>
        <dbReference type="ChEBI" id="CHEBI:57566"/>
        <dbReference type="ChEBI" id="CHEBI:58593"/>
        <dbReference type="ChEBI" id="CHEBI:456216"/>
        <dbReference type="EC" id="2.7.4.25"/>
    </reaction>
</comment>
<dbReference type="AlphaFoldDB" id="A0A7Y9LQR7"/>
<dbReference type="RefSeq" id="WP_179387711.1">
    <property type="nucleotide sequence ID" value="NZ_JACBYQ010000001.1"/>
</dbReference>
<keyword evidence="4 8" id="KW-0418">Kinase</keyword>
<evidence type="ECO:0000256" key="7">
    <source>
        <dbReference type="ARBA" id="ARBA00048478"/>
    </source>
</evidence>
<dbReference type="InterPro" id="IPR003136">
    <property type="entry name" value="Cytidylate_kin"/>
</dbReference>
<keyword evidence="3 8" id="KW-0547">Nucleotide-binding</keyword>
<dbReference type="InterPro" id="IPR027417">
    <property type="entry name" value="P-loop_NTPase"/>
</dbReference>
<dbReference type="EC" id="2.7.4.25" evidence="8"/>
<dbReference type="Pfam" id="PF02224">
    <property type="entry name" value="Cytidylate_kin"/>
    <property type="match status" value="1"/>
</dbReference>
<comment type="catalytic activity">
    <reaction evidence="7 8">
        <text>CMP + ATP = CDP + ADP</text>
        <dbReference type="Rhea" id="RHEA:11600"/>
        <dbReference type="ChEBI" id="CHEBI:30616"/>
        <dbReference type="ChEBI" id="CHEBI:58069"/>
        <dbReference type="ChEBI" id="CHEBI:60377"/>
        <dbReference type="ChEBI" id="CHEBI:456216"/>
        <dbReference type="EC" id="2.7.4.25"/>
    </reaction>
</comment>
<protein>
    <recommendedName>
        <fullName evidence="8">Cytidylate kinase</fullName>
        <shortName evidence="8">CK</shortName>
        <ecNumber evidence="8">2.7.4.25</ecNumber>
    </recommendedName>
    <alternativeName>
        <fullName evidence="8">Cytidine monophosphate kinase</fullName>
        <shortName evidence="8">CMP kinase</shortName>
    </alternativeName>
</protein>
<dbReference type="CDD" id="cd02020">
    <property type="entry name" value="CMPK"/>
    <property type="match status" value="1"/>
</dbReference>
<evidence type="ECO:0000256" key="5">
    <source>
        <dbReference type="ARBA" id="ARBA00022840"/>
    </source>
</evidence>
<keyword evidence="2 8" id="KW-0808">Transferase</keyword>
<dbReference type="SUPFAM" id="SSF52540">
    <property type="entry name" value="P-loop containing nucleoside triphosphate hydrolases"/>
    <property type="match status" value="1"/>
</dbReference>
<comment type="caution">
    <text evidence="10">The sequence shown here is derived from an EMBL/GenBank/DDBJ whole genome shotgun (WGS) entry which is preliminary data.</text>
</comment>